<comment type="caution">
    <text evidence="3">The sequence shown here is derived from an EMBL/GenBank/DDBJ whole genome shotgun (WGS) entry which is preliminary data.</text>
</comment>
<dbReference type="InterPro" id="IPR036291">
    <property type="entry name" value="NAD(P)-bd_dom_sf"/>
</dbReference>
<reference evidence="3 4" key="1">
    <citation type="submission" date="2022-03" db="EMBL/GenBank/DDBJ databases">
        <title>Novel taxa within the pig intestine.</title>
        <authorList>
            <person name="Wylensek D."/>
            <person name="Bishof K."/>
            <person name="Afrizal A."/>
            <person name="Clavel T."/>
        </authorList>
    </citation>
    <scope>NUCLEOTIDE SEQUENCE [LARGE SCALE GENOMIC DNA]</scope>
    <source>
        <strain evidence="3 4">CLA-KB-P66</strain>
    </source>
</reference>
<dbReference type="SUPFAM" id="SSF55347">
    <property type="entry name" value="Glyceraldehyde-3-phosphate dehydrogenase-like, C-terminal domain"/>
    <property type="match status" value="1"/>
</dbReference>
<sequence>MKNQKKLRCGVIGVGYLGQHHARIYSELEKTELVGIYDASPERAAEIAGKYGCKVFSSIEELASNADALSVAVPTDKHTQVALPLLKSGCHLLIEKPICTSVEDAKKIIEEAKKNDLIVQVGHIEHFNPVMGFMEKNVSNPKFISADRLAPFNIRGTEVGVVLDLMIHDIGIVLKLANSEVESVEAVGVNVLSRTEDIANARIKFKNGCMANLNVSRVSPKKLREIRIFQPGAYMSLDFMNQSGHLVKVENGSIERSEVPFDKQEPLKAELESFADCVINHKMPKVGVNLGSLALEIALEITSQIAPNLQK</sequence>
<dbReference type="InterPro" id="IPR051450">
    <property type="entry name" value="Gfo/Idh/MocA_Oxidoreductases"/>
</dbReference>
<dbReference type="EMBL" id="JALBUT010000002">
    <property type="protein sequence ID" value="MDX8415032.1"/>
    <property type="molecule type" value="Genomic_DNA"/>
</dbReference>
<evidence type="ECO:0000259" key="2">
    <source>
        <dbReference type="Pfam" id="PF22725"/>
    </source>
</evidence>
<keyword evidence="4" id="KW-1185">Reference proteome</keyword>
<protein>
    <submittedName>
        <fullName evidence="3">Gfo/Idh/MocA family oxidoreductase</fullName>
    </submittedName>
</protein>
<feature type="domain" description="Gfo/Idh/MocA-like oxidoreductase N-terminal" evidence="1">
    <location>
        <begin position="7"/>
        <end position="123"/>
    </location>
</feature>
<dbReference type="Proteomes" id="UP001275932">
    <property type="component" value="Unassembled WGS sequence"/>
</dbReference>
<evidence type="ECO:0000313" key="4">
    <source>
        <dbReference type="Proteomes" id="UP001275932"/>
    </source>
</evidence>
<dbReference type="InterPro" id="IPR055170">
    <property type="entry name" value="GFO_IDH_MocA-like_dom"/>
</dbReference>
<feature type="domain" description="GFO/IDH/MocA-like oxidoreductase" evidence="2">
    <location>
        <begin position="158"/>
        <end position="228"/>
    </location>
</feature>
<name>A0ABU4WHR5_9BACT</name>
<dbReference type="PANTHER" id="PTHR43377:SF1">
    <property type="entry name" value="BILIVERDIN REDUCTASE A"/>
    <property type="match status" value="1"/>
</dbReference>
<dbReference type="Pfam" id="PF22725">
    <property type="entry name" value="GFO_IDH_MocA_C3"/>
    <property type="match status" value="1"/>
</dbReference>
<dbReference type="PANTHER" id="PTHR43377">
    <property type="entry name" value="BILIVERDIN REDUCTASE A"/>
    <property type="match status" value="1"/>
</dbReference>
<dbReference type="InterPro" id="IPR000683">
    <property type="entry name" value="Gfo/Idh/MocA-like_OxRdtase_N"/>
</dbReference>
<accession>A0ABU4WHR5</accession>
<gene>
    <name evidence="3" type="ORF">MOX91_02390</name>
</gene>
<proteinExistence type="predicted"/>
<dbReference type="Gene3D" id="3.40.50.720">
    <property type="entry name" value="NAD(P)-binding Rossmann-like Domain"/>
    <property type="match status" value="1"/>
</dbReference>
<organism evidence="3 4">
    <name type="scientific">Intestinicryptomonas porci</name>
    <dbReference type="NCBI Taxonomy" id="2926320"/>
    <lineage>
        <taxon>Bacteria</taxon>
        <taxon>Pseudomonadati</taxon>
        <taxon>Verrucomicrobiota</taxon>
        <taxon>Opitutia</taxon>
        <taxon>Opitutales</taxon>
        <taxon>Intestinicryptomonaceae</taxon>
        <taxon>Intestinicryptomonas</taxon>
    </lineage>
</organism>
<evidence type="ECO:0000313" key="3">
    <source>
        <dbReference type="EMBL" id="MDX8415032.1"/>
    </source>
</evidence>
<evidence type="ECO:0000259" key="1">
    <source>
        <dbReference type="Pfam" id="PF01408"/>
    </source>
</evidence>
<dbReference type="SUPFAM" id="SSF51735">
    <property type="entry name" value="NAD(P)-binding Rossmann-fold domains"/>
    <property type="match status" value="1"/>
</dbReference>
<dbReference type="RefSeq" id="WP_370396477.1">
    <property type="nucleotide sequence ID" value="NZ_JALBUT010000002.1"/>
</dbReference>
<dbReference type="Gene3D" id="3.30.360.10">
    <property type="entry name" value="Dihydrodipicolinate Reductase, domain 2"/>
    <property type="match status" value="1"/>
</dbReference>
<dbReference type="Pfam" id="PF01408">
    <property type="entry name" value="GFO_IDH_MocA"/>
    <property type="match status" value="1"/>
</dbReference>